<dbReference type="RefSeq" id="WP_179400351.1">
    <property type="nucleotide sequence ID" value="NZ_JACCCY010000005.1"/>
</dbReference>
<dbReference type="PROSITE" id="PS51257">
    <property type="entry name" value="PROKAR_LIPOPROTEIN"/>
    <property type="match status" value="1"/>
</dbReference>
<protein>
    <recommendedName>
        <fullName evidence="4">Lipoprotein</fullName>
    </recommendedName>
</protein>
<sequence length="174" mass="19474">MKNVFYLLIAVLLVACGGSNSNSIYEKTISESLLKGSSASDLNFKIIELNEQGKITVADSIAFLTDEFRKDKELIVKRIELAKEMTSDLRANTKLKSEVDKYDDDIVVMNNRIDSLKNLTPDNLQGYESRSADDALAVIVRCKYSLTIGGKAVEETFDFYLSPDGKKLYGKKRI</sequence>
<name>A0A8E2A0A4_9PORP</name>
<evidence type="ECO:0008006" key="4">
    <source>
        <dbReference type="Google" id="ProtNLM"/>
    </source>
</evidence>
<evidence type="ECO:0000313" key="3">
    <source>
        <dbReference type="Proteomes" id="UP000574332"/>
    </source>
</evidence>
<evidence type="ECO:0000313" key="2">
    <source>
        <dbReference type="EMBL" id="NYI51203.1"/>
    </source>
</evidence>
<dbReference type="EMBL" id="JACCCY010000005">
    <property type="protein sequence ID" value="NYI50952.1"/>
    <property type="molecule type" value="Genomic_DNA"/>
</dbReference>
<evidence type="ECO:0000313" key="1">
    <source>
        <dbReference type="EMBL" id="NYI50952.1"/>
    </source>
</evidence>
<reference evidence="1 3" key="1">
    <citation type="submission" date="2020-07" db="EMBL/GenBank/DDBJ databases">
        <title>Genomic Encyclopedia of Type Strains, Phase IV (KMG-IV): sequencing the most valuable type-strain genomes for metagenomic binning, comparative biology and taxonomic classification.</title>
        <authorList>
            <person name="Goeker M."/>
        </authorList>
    </citation>
    <scope>NUCLEOTIDE SEQUENCE [LARGE SCALE GENOMIC DNA]</scope>
    <source>
        <strain evidence="1 3">DSM 23697</strain>
    </source>
</reference>
<keyword evidence="3" id="KW-1185">Reference proteome</keyword>
<proteinExistence type="predicted"/>
<dbReference type="Proteomes" id="UP000574332">
    <property type="component" value="Unassembled WGS sequence"/>
</dbReference>
<comment type="caution">
    <text evidence="1">The sequence shown here is derived from an EMBL/GenBank/DDBJ whole genome shotgun (WGS) entry which is preliminary data.</text>
</comment>
<accession>A0A8E2A0A4</accession>
<organism evidence="1 3">
    <name type="scientific">Macellibacteroides fermentans</name>
    <dbReference type="NCBI Taxonomy" id="879969"/>
    <lineage>
        <taxon>Bacteria</taxon>
        <taxon>Pseudomonadati</taxon>
        <taxon>Bacteroidota</taxon>
        <taxon>Bacteroidia</taxon>
        <taxon>Bacteroidales</taxon>
        <taxon>Porphyromonadaceae</taxon>
        <taxon>Macellibacteroides</taxon>
    </lineage>
</organism>
<dbReference type="AlphaFoldDB" id="A0A8E2A0A4"/>
<gene>
    <name evidence="1" type="ORF">F5613_003119</name>
    <name evidence="2" type="ORF">F5613_003377</name>
</gene>
<dbReference type="EMBL" id="JACCCY010000008">
    <property type="protein sequence ID" value="NYI51203.1"/>
    <property type="molecule type" value="Genomic_DNA"/>
</dbReference>